<keyword evidence="2" id="KW-1185">Reference proteome</keyword>
<evidence type="ECO:0000313" key="2">
    <source>
        <dbReference type="Proteomes" id="UP001062846"/>
    </source>
</evidence>
<comment type="caution">
    <text evidence="1">The sequence shown here is derived from an EMBL/GenBank/DDBJ whole genome shotgun (WGS) entry which is preliminary data.</text>
</comment>
<sequence length="103" mass="11603">MGKGVGDEGNSGASATVSVEIEFFSKIPPELSHRILKFLFSEVFSLSTIYFLSLFATLFYTIMFVFFGFGSEKRKNQAKKQGSTTGNLHKDYLDRKITFGSFY</sequence>
<name>A0ACC0NYW0_RHOML</name>
<evidence type="ECO:0000313" key="1">
    <source>
        <dbReference type="EMBL" id="KAI8558515.1"/>
    </source>
</evidence>
<protein>
    <submittedName>
        <fullName evidence="1">Uncharacterized protein</fullName>
    </submittedName>
</protein>
<proteinExistence type="predicted"/>
<gene>
    <name evidence="1" type="ORF">RHMOL_Rhmol04G0100300</name>
</gene>
<organism evidence="1 2">
    <name type="scientific">Rhododendron molle</name>
    <name type="common">Chinese azalea</name>
    <name type="synonym">Azalea mollis</name>
    <dbReference type="NCBI Taxonomy" id="49168"/>
    <lineage>
        <taxon>Eukaryota</taxon>
        <taxon>Viridiplantae</taxon>
        <taxon>Streptophyta</taxon>
        <taxon>Embryophyta</taxon>
        <taxon>Tracheophyta</taxon>
        <taxon>Spermatophyta</taxon>
        <taxon>Magnoliopsida</taxon>
        <taxon>eudicotyledons</taxon>
        <taxon>Gunneridae</taxon>
        <taxon>Pentapetalae</taxon>
        <taxon>asterids</taxon>
        <taxon>Ericales</taxon>
        <taxon>Ericaceae</taxon>
        <taxon>Ericoideae</taxon>
        <taxon>Rhodoreae</taxon>
        <taxon>Rhododendron</taxon>
    </lineage>
</organism>
<dbReference type="Proteomes" id="UP001062846">
    <property type="component" value="Chromosome 4"/>
</dbReference>
<accession>A0ACC0NYW0</accession>
<reference evidence="1" key="1">
    <citation type="submission" date="2022-02" db="EMBL/GenBank/DDBJ databases">
        <title>Plant Genome Project.</title>
        <authorList>
            <person name="Zhang R.-G."/>
        </authorList>
    </citation>
    <scope>NUCLEOTIDE SEQUENCE</scope>
    <source>
        <strain evidence="1">AT1</strain>
    </source>
</reference>
<dbReference type="EMBL" id="CM046391">
    <property type="protein sequence ID" value="KAI8558515.1"/>
    <property type="molecule type" value="Genomic_DNA"/>
</dbReference>